<protein>
    <submittedName>
        <fullName evidence="3">Uncharacterized protein</fullName>
    </submittedName>
</protein>
<feature type="signal peptide" evidence="2">
    <location>
        <begin position="1"/>
        <end position="22"/>
    </location>
</feature>
<name>A0A7X7LV81_9RHOO</name>
<evidence type="ECO:0000256" key="2">
    <source>
        <dbReference type="SAM" id="SignalP"/>
    </source>
</evidence>
<evidence type="ECO:0000256" key="1">
    <source>
        <dbReference type="SAM" id="MobiDB-lite"/>
    </source>
</evidence>
<dbReference type="RefSeq" id="WP_068809198.1">
    <property type="nucleotide sequence ID" value="NZ_MBFM01000005.1"/>
</dbReference>
<evidence type="ECO:0000313" key="3">
    <source>
        <dbReference type="EMBL" id="NLF53823.1"/>
    </source>
</evidence>
<dbReference type="OrthoDB" id="8777086at2"/>
<organism evidence="3 4">
    <name type="scientific">Thauera phenolivorans</name>
    <dbReference type="NCBI Taxonomy" id="1792543"/>
    <lineage>
        <taxon>Bacteria</taxon>
        <taxon>Pseudomonadati</taxon>
        <taxon>Pseudomonadota</taxon>
        <taxon>Betaproteobacteria</taxon>
        <taxon>Rhodocyclales</taxon>
        <taxon>Zoogloeaceae</taxon>
        <taxon>Thauera</taxon>
    </lineage>
</organism>
<dbReference type="EMBL" id="JAAYYV010000139">
    <property type="protein sequence ID" value="NLF53823.1"/>
    <property type="molecule type" value="Genomic_DNA"/>
</dbReference>
<sequence>MSRRLAALLLTLSATLAHPALAAEPQPSAAVQSPEARSEALKDEGRRLRAEAEATYLDTERACYDRFLVNRCIDQAKAKRLETIRRARELEAEARRIDLAERRRLAEERGLLLAPAPLERPAEPDFTPAPATASTPPVPAPIPAPASTTEADRLRAQRAAEARAADAAARAAQAERDAERATERARAEREAAARAEAAARDRARYDERIRQYEAEQAKEKAGQQPE</sequence>
<feature type="chain" id="PRO_5030854426" evidence="2">
    <location>
        <begin position="23"/>
        <end position="226"/>
    </location>
</feature>
<proteinExistence type="predicted"/>
<accession>A0A7X7LV81</accession>
<feature type="compositionally biased region" description="Basic and acidic residues" evidence="1">
    <location>
        <begin position="150"/>
        <end position="164"/>
    </location>
</feature>
<evidence type="ECO:0000313" key="4">
    <source>
        <dbReference type="Proteomes" id="UP000536534"/>
    </source>
</evidence>
<feature type="compositionally biased region" description="Basic and acidic residues" evidence="1">
    <location>
        <begin position="173"/>
        <end position="226"/>
    </location>
</feature>
<gene>
    <name evidence="3" type="ORF">GX576_05390</name>
</gene>
<keyword evidence="2" id="KW-0732">Signal</keyword>
<feature type="region of interest" description="Disordered" evidence="1">
    <location>
        <begin position="115"/>
        <end position="226"/>
    </location>
</feature>
<reference evidence="3 4" key="1">
    <citation type="journal article" date="2020" name="Biotechnol. Biofuels">
        <title>New insights from the biogas microbiome by comprehensive genome-resolved metagenomics of nearly 1600 species originating from multiple anaerobic digesters.</title>
        <authorList>
            <person name="Campanaro S."/>
            <person name="Treu L."/>
            <person name="Rodriguez-R L.M."/>
            <person name="Kovalovszki A."/>
            <person name="Ziels R.M."/>
            <person name="Maus I."/>
            <person name="Zhu X."/>
            <person name="Kougias P.G."/>
            <person name="Basile A."/>
            <person name="Luo G."/>
            <person name="Schluter A."/>
            <person name="Konstantinidis K.T."/>
            <person name="Angelidaki I."/>
        </authorList>
    </citation>
    <scope>NUCLEOTIDE SEQUENCE [LARGE SCALE GENOMIC DNA]</scope>
    <source>
        <strain evidence="3">AS06rmzACSIP_256</strain>
    </source>
</reference>
<comment type="caution">
    <text evidence="3">The sequence shown here is derived from an EMBL/GenBank/DDBJ whole genome shotgun (WGS) entry which is preliminary data.</text>
</comment>
<dbReference type="Proteomes" id="UP000536534">
    <property type="component" value="Unassembled WGS sequence"/>
</dbReference>
<feature type="region of interest" description="Disordered" evidence="1">
    <location>
        <begin position="24"/>
        <end position="44"/>
    </location>
</feature>
<dbReference type="AlphaFoldDB" id="A0A7X7LV81"/>